<dbReference type="EMBL" id="JAGIQL010000013">
    <property type="protein sequence ID" value="MBP0456974.1"/>
    <property type="molecule type" value="Genomic_DNA"/>
</dbReference>
<comment type="subcellular location">
    <subcellularLocation>
        <location evidence="1">Cell membrane</location>
        <topology evidence="1">Multi-pass membrane protein</topology>
    </subcellularLocation>
</comment>
<dbReference type="PROSITE" id="PS50850">
    <property type="entry name" value="MFS"/>
    <property type="match status" value="1"/>
</dbReference>
<sequence length="476" mass="48314">MRKWWPLVAVSLGAFMLLIDVTIVNVALPAMAKDLGTSFSGLQWVVDIYALTLAALLLGAGTVADRLGHRRVCVAGLTIFALASLSCALAPSTAVLIAGRAVQGVGAAAMFATTIALLSTTYRGRDRGVAFGVWGAVNGAAAAAGPILGGLLTQHLGWQWIFAVNVPVAVVAVAITWRSIAPDHGGRSRALDLPGMAAFTLMAAAVTFGLIRSAERSWGDWEVWGPLVLAALSLAAFLVVERRTAAPMLDLSLFRNRAFVGFVSGAALLSIGAWAMFPYASLWMQGRLGLGPVSTGLVIMPMSAVSFVVPLVMGRLGHGVRPRHSVTLGLLFIAAGSFLEARLDASATAGVLIPGMLCIGLGAGLALPPLSSAVMGAVPPERAGMAGGALNMARQLGLAIGVAVLGTVFSSVAGDGVTGSRASVASGLDAGYAVAGGCAVVGAALVFALTRPGRHGGTAHEEAAAAAARREPARSA</sequence>
<feature type="transmembrane region" description="Helical" evidence="8">
    <location>
        <begin position="72"/>
        <end position="91"/>
    </location>
</feature>
<evidence type="ECO:0000256" key="2">
    <source>
        <dbReference type="ARBA" id="ARBA00022448"/>
    </source>
</evidence>
<evidence type="ECO:0000259" key="9">
    <source>
        <dbReference type="PROSITE" id="PS50850"/>
    </source>
</evidence>
<keyword evidence="2" id="KW-0813">Transport</keyword>
<reference evidence="10" key="1">
    <citation type="submission" date="2021-03" db="EMBL/GenBank/DDBJ databases">
        <title>Whole genome sequence of Streptomyces bomunensis MMS17-BM035.</title>
        <authorList>
            <person name="Lee J.H."/>
        </authorList>
    </citation>
    <scope>NUCLEOTIDE SEQUENCE</scope>
    <source>
        <strain evidence="10">MMS17-BM035</strain>
    </source>
</reference>
<dbReference type="GO" id="GO:0046677">
    <property type="term" value="P:response to antibiotic"/>
    <property type="evidence" value="ECO:0007669"/>
    <property type="project" value="UniProtKB-KW"/>
</dbReference>
<evidence type="ECO:0000313" key="11">
    <source>
        <dbReference type="Proteomes" id="UP000670475"/>
    </source>
</evidence>
<dbReference type="AlphaFoldDB" id="A0A940M6A6"/>
<dbReference type="RefSeq" id="WP_209338752.1">
    <property type="nucleotide sequence ID" value="NZ_JAGIQL010000013.1"/>
</dbReference>
<evidence type="ECO:0000256" key="1">
    <source>
        <dbReference type="ARBA" id="ARBA00004651"/>
    </source>
</evidence>
<feature type="transmembrane region" description="Helical" evidence="8">
    <location>
        <begin position="293"/>
        <end position="313"/>
    </location>
</feature>
<feature type="transmembrane region" description="Helical" evidence="8">
    <location>
        <begin position="97"/>
        <end position="118"/>
    </location>
</feature>
<dbReference type="Gene3D" id="1.20.1720.10">
    <property type="entry name" value="Multidrug resistance protein D"/>
    <property type="match status" value="1"/>
</dbReference>
<dbReference type="CDD" id="cd17321">
    <property type="entry name" value="MFS_MMR_MDR_like"/>
    <property type="match status" value="1"/>
</dbReference>
<dbReference type="Pfam" id="PF07690">
    <property type="entry name" value="MFS_1"/>
    <property type="match status" value="1"/>
</dbReference>
<dbReference type="InterPro" id="IPR004638">
    <property type="entry name" value="EmrB-like"/>
</dbReference>
<dbReference type="GO" id="GO:0022857">
    <property type="term" value="F:transmembrane transporter activity"/>
    <property type="evidence" value="ECO:0007669"/>
    <property type="project" value="InterPro"/>
</dbReference>
<feature type="transmembrane region" description="Helical" evidence="8">
    <location>
        <begin position="130"/>
        <end position="152"/>
    </location>
</feature>
<dbReference type="PANTHER" id="PTHR42718">
    <property type="entry name" value="MAJOR FACILITATOR SUPERFAMILY MULTIDRUG TRANSPORTER MFSC"/>
    <property type="match status" value="1"/>
</dbReference>
<dbReference type="SUPFAM" id="SSF103473">
    <property type="entry name" value="MFS general substrate transporter"/>
    <property type="match status" value="1"/>
</dbReference>
<evidence type="ECO:0000256" key="5">
    <source>
        <dbReference type="ARBA" id="ARBA00022989"/>
    </source>
</evidence>
<keyword evidence="11" id="KW-1185">Reference proteome</keyword>
<feature type="transmembrane region" description="Helical" evidence="8">
    <location>
        <begin position="190"/>
        <end position="211"/>
    </location>
</feature>
<evidence type="ECO:0000256" key="8">
    <source>
        <dbReference type="SAM" id="Phobius"/>
    </source>
</evidence>
<dbReference type="InterPro" id="IPR020846">
    <property type="entry name" value="MFS_dom"/>
</dbReference>
<feature type="transmembrane region" description="Helical" evidence="8">
    <location>
        <begin position="430"/>
        <end position="449"/>
    </location>
</feature>
<dbReference type="GO" id="GO:0005886">
    <property type="term" value="C:plasma membrane"/>
    <property type="evidence" value="ECO:0007669"/>
    <property type="project" value="UniProtKB-SubCell"/>
</dbReference>
<dbReference type="InterPro" id="IPR011701">
    <property type="entry name" value="MFS"/>
</dbReference>
<proteinExistence type="predicted"/>
<evidence type="ECO:0000256" key="6">
    <source>
        <dbReference type="ARBA" id="ARBA00023136"/>
    </source>
</evidence>
<keyword evidence="4 8" id="KW-0812">Transmembrane</keyword>
<feature type="transmembrane region" description="Helical" evidence="8">
    <location>
        <begin position="349"/>
        <end position="375"/>
    </location>
</feature>
<accession>A0A940M6A6</accession>
<dbReference type="PRINTS" id="PR01036">
    <property type="entry name" value="TCRTETB"/>
</dbReference>
<feature type="transmembrane region" description="Helical" evidence="8">
    <location>
        <begin position="396"/>
        <end position="418"/>
    </location>
</feature>
<feature type="transmembrane region" description="Helical" evidence="8">
    <location>
        <begin position="42"/>
        <end position="60"/>
    </location>
</feature>
<name>A0A940M6A6_9ACTN</name>
<dbReference type="Gene3D" id="1.20.1250.20">
    <property type="entry name" value="MFS general substrate transporter like domains"/>
    <property type="match status" value="1"/>
</dbReference>
<keyword evidence="3" id="KW-1003">Cell membrane</keyword>
<dbReference type="PANTHER" id="PTHR42718:SF49">
    <property type="entry name" value="EXPORT PROTEIN"/>
    <property type="match status" value="1"/>
</dbReference>
<feature type="transmembrane region" description="Helical" evidence="8">
    <location>
        <begin position="260"/>
        <end position="281"/>
    </location>
</feature>
<feature type="transmembrane region" description="Helical" evidence="8">
    <location>
        <begin position="223"/>
        <end position="240"/>
    </location>
</feature>
<keyword evidence="7" id="KW-0046">Antibiotic resistance</keyword>
<feature type="transmembrane region" description="Helical" evidence="8">
    <location>
        <begin position="325"/>
        <end position="343"/>
    </location>
</feature>
<evidence type="ECO:0000256" key="4">
    <source>
        <dbReference type="ARBA" id="ARBA00022692"/>
    </source>
</evidence>
<keyword evidence="6 8" id="KW-0472">Membrane</keyword>
<evidence type="ECO:0000256" key="3">
    <source>
        <dbReference type="ARBA" id="ARBA00022475"/>
    </source>
</evidence>
<protein>
    <submittedName>
        <fullName evidence="10">MFS transporter</fullName>
    </submittedName>
</protein>
<gene>
    <name evidence="10" type="ORF">JFN87_05570</name>
</gene>
<organism evidence="10 11">
    <name type="scientific">Streptomyces montanisoli</name>
    <dbReference type="NCBI Taxonomy" id="2798581"/>
    <lineage>
        <taxon>Bacteria</taxon>
        <taxon>Bacillati</taxon>
        <taxon>Actinomycetota</taxon>
        <taxon>Actinomycetes</taxon>
        <taxon>Kitasatosporales</taxon>
        <taxon>Streptomycetaceae</taxon>
        <taxon>Streptomyces</taxon>
    </lineage>
</organism>
<evidence type="ECO:0000313" key="10">
    <source>
        <dbReference type="EMBL" id="MBP0456974.1"/>
    </source>
</evidence>
<dbReference type="Proteomes" id="UP000670475">
    <property type="component" value="Unassembled WGS sequence"/>
</dbReference>
<dbReference type="NCBIfam" id="TIGR00711">
    <property type="entry name" value="efflux_EmrB"/>
    <property type="match status" value="1"/>
</dbReference>
<comment type="caution">
    <text evidence="10">The sequence shown here is derived from an EMBL/GenBank/DDBJ whole genome shotgun (WGS) entry which is preliminary data.</text>
</comment>
<feature type="domain" description="Major facilitator superfamily (MFS) profile" evidence="9">
    <location>
        <begin position="6"/>
        <end position="454"/>
    </location>
</feature>
<feature type="transmembrane region" description="Helical" evidence="8">
    <location>
        <begin position="158"/>
        <end position="178"/>
    </location>
</feature>
<keyword evidence="5 8" id="KW-1133">Transmembrane helix</keyword>
<dbReference type="InterPro" id="IPR036259">
    <property type="entry name" value="MFS_trans_sf"/>
</dbReference>
<evidence type="ECO:0000256" key="7">
    <source>
        <dbReference type="ARBA" id="ARBA00023251"/>
    </source>
</evidence>